<keyword evidence="6 12" id="KW-0812">Transmembrane</keyword>
<evidence type="ECO:0000256" key="5">
    <source>
        <dbReference type="ARBA" id="ARBA00017467"/>
    </source>
</evidence>
<dbReference type="GO" id="GO:0006488">
    <property type="term" value="P:dolichol-linked oligosaccharide biosynthetic process"/>
    <property type="evidence" value="ECO:0007669"/>
    <property type="project" value="InterPro"/>
</dbReference>
<feature type="transmembrane region" description="Helical" evidence="12">
    <location>
        <begin position="212"/>
        <end position="230"/>
    </location>
</feature>
<evidence type="ECO:0000313" key="14">
    <source>
        <dbReference type="Proteomes" id="UP000433876"/>
    </source>
</evidence>
<comment type="subunit">
    <text evidence="4">Heterodimer with ALG13 to form a functional enzyme.</text>
</comment>
<dbReference type="Proteomes" id="UP000433876">
    <property type="component" value="Unassembled WGS sequence"/>
</dbReference>
<evidence type="ECO:0000256" key="3">
    <source>
        <dbReference type="ARBA" id="ARBA00009731"/>
    </source>
</evidence>
<evidence type="ECO:0000256" key="4">
    <source>
        <dbReference type="ARBA" id="ARBA00011335"/>
    </source>
</evidence>
<protein>
    <recommendedName>
        <fullName evidence="5">UDP-N-acetylglucosamine transferase subunit ALG14</fullName>
    </recommendedName>
    <alternativeName>
        <fullName evidence="10">Asparagine-linked glycosylation protein 14</fullName>
    </alternativeName>
</protein>
<dbReference type="Pfam" id="PF08660">
    <property type="entry name" value="Alg14"/>
    <property type="match status" value="1"/>
</dbReference>
<evidence type="ECO:0000313" key="13">
    <source>
        <dbReference type="EMBL" id="KAA8629891.1"/>
    </source>
</evidence>
<feature type="transmembrane region" description="Helical" evidence="12">
    <location>
        <begin position="68"/>
        <end position="88"/>
    </location>
</feature>
<dbReference type="PANTHER" id="PTHR12154:SF4">
    <property type="entry name" value="UDP-N-ACETYLGLUCOSAMINE TRANSFERASE SUBUNIT ALG14 HOMOLOG"/>
    <property type="match status" value="1"/>
</dbReference>
<dbReference type="GO" id="GO:0031965">
    <property type="term" value="C:nuclear membrane"/>
    <property type="evidence" value="ECO:0007669"/>
    <property type="project" value="UniProtKB-SubCell"/>
</dbReference>
<evidence type="ECO:0000256" key="1">
    <source>
        <dbReference type="ARBA" id="ARBA00004389"/>
    </source>
</evidence>
<evidence type="ECO:0000256" key="12">
    <source>
        <dbReference type="SAM" id="Phobius"/>
    </source>
</evidence>
<evidence type="ECO:0000256" key="8">
    <source>
        <dbReference type="ARBA" id="ARBA00022989"/>
    </source>
</evidence>
<gene>
    <name evidence="13" type="ORF">SMACR_04089</name>
</gene>
<dbReference type="InterPro" id="IPR013969">
    <property type="entry name" value="Oligosacch_biosynth_Alg14"/>
</dbReference>
<comment type="similarity">
    <text evidence="3">Belongs to the ALG14 family.</text>
</comment>
<dbReference type="EMBL" id="NMPR01000121">
    <property type="protein sequence ID" value="KAA8629891.1"/>
    <property type="molecule type" value="Genomic_DNA"/>
</dbReference>
<evidence type="ECO:0000256" key="9">
    <source>
        <dbReference type="ARBA" id="ARBA00023136"/>
    </source>
</evidence>
<dbReference type="VEuPathDB" id="FungiDB:SMAC_04089"/>
<feature type="transmembrane region" description="Helical" evidence="12">
    <location>
        <begin position="258"/>
        <end position="276"/>
    </location>
</feature>
<feature type="compositionally biased region" description="Basic and acidic residues" evidence="11">
    <location>
        <begin position="12"/>
        <end position="29"/>
    </location>
</feature>
<dbReference type="PANTHER" id="PTHR12154">
    <property type="entry name" value="GLYCOSYL TRANSFERASE-RELATED"/>
    <property type="match status" value="1"/>
</dbReference>
<reference evidence="13 14" key="1">
    <citation type="submission" date="2017-07" db="EMBL/GenBank/DDBJ databases">
        <title>Genome sequence of the Sordaria macrospora wild type strain R19027.</title>
        <authorList>
            <person name="Nowrousian M."/>
            <person name="Teichert I."/>
            <person name="Kueck U."/>
        </authorList>
    </citation>
    <scope>NUCLEOTIDE SEQUENCE [LARGE SCALE GENOMIC DNA]</scope>
    <source>
        <strain evidence="13 14">R19027</strain>
        <tissue evidence="13">Mycelium</tissue>
    </source>
</reference>
<name>A0A8S8ZMI8_SORMA</name>
<evidence type="ECO:0000256" key="7">
    <source>
        <dbReference type="ARBA" id="ARBA00022824"/>
    </source>
</evidence>
<feature type="transmembrane region" description="Helical" evidence="12">
    <location>
        <begin position="42"/>
        <end position="62"/>
    </location>
</feature>
<dbReference type="AlphaFoldDB" id="A0A8S8ZMI8"/>
<evidence type="ECO:0000256" key="6">
    <source>
        <dbReference type="ARBA" id="ARBA00022692"/>
    </source>
</evidence>
<keyword evidence="7" id="KW-0256">Endoplasmic reticulum</keyword>
<dbReference type="GO" id="GO:0004577">
    <property type="term" value="F:N-acetylglucosaminyldiphosphodolichol N-acetylglucosaminyltransferase activity"/>
    <property type="evidence" value="ECO:0007669"/>
    <property type="project" value="TreeGrafter"/>
</dbReference>
<evidence type="ECO:0000256" key="10">
    <source>
        <dbReference type="ARBA" id="ARBA00032062"/>
    </source>
</evidence>
<dbReference type="GO" id="GO:0043541">
    <property type="term" value="C:UDP-N-acetylglucosamine transferase complex"/>
    <property type="evidence" value="ECO:0007669"/>
    <property type="project" value="TreeGrafter"/>
</dbReference>
<organism evidence="13 14">
    <name type="scientific">Sordaria macrospora</name>
    <dbReference type="NCBI Taxonomy" id="5147"/>
    <lineage>
        <taxon>Eukaryota</taxon>
        <taxon>Fungi</taxon>
        <taxon>Dikarya</taxon>
        <taxon>Ascomycota</taxon>
        <taxon>Pezizomycotina</taxon>
        <taxon>Sordariomycetes</taxon>
        <taxon>Sordariomycetidae</taxon>
        <taxon>Sordariales</taxon>
        <taxon>Sordariaceae</taxon>
        <taxon>Sordaria</taxon>
    </lineage>
</organism>
<evidence type="ECO:0000256" key="11">
    <source>
        <dbReference type="SAM" id="MobiDB-lite"/>
    </source>
</evidence>
<keyword evidence="9 12" id="KW-0472">Membrane</keyword>
<comment type="subcellular location">
    <subcellularLocation>
        <location evidence="1">Endoplasmic reticulum membrane</location>
        <topology evidence="1">Single-pass membrane protein</topology>
    </subcellularLocation>
    <subcellularLocation>
        <location evidence="2">Nucleus membrane</location>
        <topology evidence="2">Single-pass membrane protein</topology>
    </subcellularLocation>
</comment>
<sequence length="338" mass="37051">MAPTLPVSVLTDEEKSHKNQELRPDTRAETDSHLQIEALSGINLTAVFFVGGAASSVATGLVLSSLSWLWLITFIITIGIVLATFIVYRHFEIIRRRQKPGGSWLVASNAPQIDSAASAQVPNTTSLPAVYFTYILGSGGHTAEMIETIKQSFRGQANMHRRYIISTGDSSSLAKARLLEWTIKGAYPGEDARAGTSDIFLIRRARKVHQPLYTAPFTCLISAFHAANALTRMPNLRSTKENAKDFEYPHVIVTNGPANGFVVCLVAHLLKIFYLVPGNRAKMAYIETWARSKTMSLTGKLFLKTGIADVVGVQHESLARIFKGSQYIGPVSAGFLRK</sequence>
<proteinExistence type="inferred from homology"/>
<dbReference type="OMA" id="PESCMKV"/>
<keyword evidence="8 12" id="KW-1133">Transmembrane helix</keyword>
<accession>A0A8S8ZMI8</accession>
<comment type="caution">
    <text evidence="13">The sequence shown here is derived from an EMBL/GenBank/DDBJ whole genome shotgun (WGS) entry which is preliminary data.</text>
</comment>
<evidence type="ECO:0000256" key="2">
    <source>
        <dbReference type="ARBA" id="ARBA00004590"/>
    </source>
</evidence>
<feature type="region of interest" description="Disordered" evidence="11">
    <location>
        <begin position="1"/>
        <end position="29"/>
    </location>
</feature>